<keyword evidence="5" id="KW-1185">Reference proteome</keyword>
<dbReference type="PROSITE" id="PS50158">
    <property type="entry name" value="ZF_CCHC"/>
    <property type="match status" value="1"/>
</dbReference>
<dbReference type="PANTHER" id="PTHR34482:SF49">
    <property type="entry name" value="RETROTRANSPOSON GAG DOMAIN-CONTAINING PROTEIN"/>
    <property type="match status" value="1"/>
</dbReference>
<evidence type="ECO:0000313" key="5">
    <source>
        <dbReference type="Proteomes" id="UP000265520"/>
    </source>
</evidence>
<dbReference type="PANTHER" id="PTHR34482">
    <property type="entry name" value="DNA DAMAGE-INDUCIBLE PROTEIN 1-LIKE"/>
    <property type="match status" value="1"/>
</dbReference>
<dbReference type="GO" id="GO:0003676">
    <property type="term" value="F:nucleic acid binding"/>
    <property type="evidence" value="ECO:0007669"/>
    <property type="project" value="InterPro"/>
</dbReference>
<dbReference type="GO" id="GO:0008270">
    <property type="term" value="F:zinc ion binding"/>
    <property type="evidence" value="ECO:0007669"/>
    <property type="project" value="UniProtKB-KW"/>
</dbReference>
<feature type="non-terminal residue" evidence="4">
    <location>
        <position position="234"/>
    </location>
</feature>
<evidence type="ECO:0000256" key="1">
    <source>
        <dbReference type="PROSITE-ProRule" id="PRU00047"/>
    </source>
</evidence>
<keyword evidence="1" id="KW-0479">Metal-binding</keyword>
<organism evidence="4 5">
    <name type="scientific">Trifolium medium</name>
    <dbReference type="NCBI Taxonomy" id="97028"/>
    <lineage>
        <taxon>Eukaryota</taxon>
        <taxon>Viridiplantae</taxon>
        <taxon>Streptophyta</taxon>
        <taxon>Embryophyta</taxon>
        <taxon>Tracheophyta</taxon>
        <taxon>Spermatophyta</taxon>
        <taxon>Magnoliopsida</taxon>
        <taxon>eudicotyledons</taxon>
        <taxon>Gunneridae</taxon>
        <taxon>Pentapetalae</taxon>
        <taxon>rosids</taxon>
        <taxon>fabids</taxon>
        <taxon>Fabales</taxon>
        <taxon>Fabaceae</taxon>
        <taxon>Papilionoideae</taxon>
        <taxon>50 kb inversion clade</taxon>
        <taxon>NPAAA clade</taxon>
        <taxon>Hologalegina</taxon>
        <taxon>IRL clade</taxon>
        <taxon>Trifolieae</taxon>
        <taxon>Trifolium</taxon>
    </lineage>
</organism>
<keyword evidence="1" id="KW-0862">Zinc</keyword>
<evidence type="ECO:0000256" key="2">
    <source>
        <dbReference type="SAM" id="MobiDB-lite"/>
    </source>
</evidence>
<dbReference type="InterPro" id="IPR001878">
    <property type="entry name" value="Znf_CCHC"/>
</dbReference>
<feature type="region of interest" description="Disordered" evidence="2">
    <location>
        <begin position="164"/>
        <end position="203"/>
    </location>
</feature>
<dbReference type="Proteomes" id="UP000265520">
    <property type="component" value="Unassembled WGS sequence"/>
</dbReference>
<dbReference type="EMBL" id="LXQA010072441">
    <property type="protein sequence ID" value="MCI09380.1"/>
    <property type="molecule type" value="Genomic_DNA"/>
</dbReference>
<protein>
    <submittedName>
        <fullName evidence="4">GRAS family transcription factor</fullName>
    </submittedName>
</protein>
<feature type="compositionally biased region" description="Basic and acidic residues" evidence="2">
    <location>
        <begin position="180"/>
        <end position="202"/>
    </location>
</feature>
<reference evidence="4 5" key="1">
    <citation type="journal article" date="2018" name="Front. Plant Sci.">
        <title>Red Clover (Trifolium pratense) and Zigzag Clover (T. medium) - A Picture of Genomic Similarities and Differences.</title>
        <authorList>
            <person name="Dluhosova J."/>
            <person name="Istvanek J."/>
            <person name="Nedelnik J."/>
            <person name="Repkova J."/>
        </authorList>
    </citation>
    <scope>NUCLEOTIDE SEQUENCE [LARGE SCALE GENOMIC DNA]</scope>
    <source>
        <strain evidence="5">cv. 10/8</strain>
        <tissue evidence="4">Leaf</tissue>
    </source>
</reference>
<evidence type="ECO:0000259" key="3">
    <source>
        <dbReference type="PROSITE" id="PS50158"/>
    </source>
</evidence>
<dbReference type="Pfam" id="PF03732">
    <property type="entry name" value="Retrotrans_gag"/>
    <property type="match status" value="1"/>
</dbReference>
<dbReference type="InterPro" id="IPR005162">
    <property type="entry name" value="Retrotrans_gag_dom"/>
</dbReference>
<proteinExistence type="predicted"/>
<feature type="domain" description="CCHC-type" evidence="3">
    <location>
        <begin position="211"/>
        <end position="226"/>
    </location>
</feature>
<feature type="non-terminal residue" evidence="4">
    <location>
        <position position="1"/>
    </location>
</feature>
<comment type="caution">
    <text evidence="4">The sequence shown here is derived from an EMBL/GenBank/DDBJ whole genome shotgun (WGS) entry which is preliminary data.</text>
</comment>
<accession>A0A392PD40</accession>
<keyword evidence="1" id="KW-0863">Zinc-finger</keyword>
<name>A0A392PD40_9FABA</name>
<dbReference type="SMART" id="SM00343">
    <property type="entry name" value="ZnF_C2HC"/>
    <property type="match status" value="1"/>
</dbReference>
<sequence>GYNPDDAYKWLQEIERIFRVVEATDAQKVMMATHRLTDEADFWWGNTRQRMIAAGTLMTWNNFKNEFLAKYFPVDVRTKKEIEFLKLEQGNMTVAEYARKFEELSRLCPHIYVAEAEDSKCVKFEGGLRPEIKKAVGYQEIRNFATLVNKSRIYEEDSKASSSYYKARGDKTNSGQNRNKPYDKPNVEQKDKQNATYERETRGGGIPNTPRCFRCGAVGHMIAECKTECNDPFF</sequence>
<dbReference type="Pfam" id="PF00098">
    <property type="entry name" value="zf-CCHC"/>
    <property type="match status" value="1"/>
</dbReference>
<evidence type="ECO:0000313" key="4">
    <source>
        <dbReference type="EMBL" id="MCI09380.1"/>
    </source>
</evidence>
<dbReference type="AlphaFoldDB" id="A0A392PD40"/>